<gene>
    <name evidence="1" type="ORF">NSIN_30223</name>
</gene>
<organism evidence="1 2">
    <name type="scientific">Nitrosotalea sinensis</name>
    <dbReference type="NCBI Taxonomy" id="1499975"/>
    <lineage>
        <taxon>Archaea</taxon>
        <taxon>Nitrososphaerota</taxon>
        <taxon>Nitrososphaeria</taxon>
        <taxon>Nitrosotaleales</taxon>
        <taxon>Nitrosotaleaceae</taxon>
        <taxon>Nitrosotalea</taxon>
    </lineage>
</organism>
<dbReference type="AlphaFoldDB" id="A0A2H1EIZ7"/>
<protein>
    <submittedName>
        <fullName evidence="1">Uncharacterized protein</fullName>
    </submittedName>
</protein>
<dbReference type="EMBL" id="FRFC01000004">
    <property type="protein sequence ID" value="SHO46649.1"/>
    <property type="molecule type" value="Genomic_DNA"/>
</dbReference>
<keyword evidence="2" id="KW-1185">Reference proteome</keyword>
<accession>A0A2H1EIZ7</accession>
<proteinExistence type="predicted"/>
<evidence type="ECO:0000313" key="2">
    <source>
        <dbReference type="Proteomes" id="UP000232412"/>
    </source>
</evidence>
<dbReference type="Proteomes" id="UP000232412">
    <property type="component" value="Unassembled WGS sequence"/>
</dbReference>
<reference evidence="2" key="1">
    <citation type="submission" date="2016-12" db="EMBL/GenBank/DDBJ databases">
        <authorList>
            <person name="Herbold C."/>
        </authorList>
    </citation>
    <scope>NUCLEOTIDE SEQUENCE [LARGE SCALE GENOMIC DNA]</scope>
</reference>
<evidence type="ECO:0000313" key="1">
    <source>
        <dbReference type="EMBL" id="SHO46649.1"/>
    </source>
</evidence>
<name>A0A2H1EIZ7_9ARCH</name>
<sequence length="47" mass="5377">MYSQKKLCNHTVNVAFVAMYLKKNAYQKNASVVLIFICVPDQKNSLL</sequence>